<dbReference type="OrthoDB" id="3164380at2759"/>
<reference evidence="2 3" key="1">
    <citation type="submission" date="2014-04" db="EMBL/GenBank/DDBJ databases">
        <authorList>
            <consortium name="DOE Joint Genome Institute"/>
            <person name="Kuo A."/>
            <person name="Kohler A."/>
            <person name="Nagy L.G."/>
            <person name="Floudas D."/>
            <person name="Copeland A."/>
            <person name="Barry K.W."/>
            <person name="Cichocki N."/>
            <person name="Veneault-Fourrey C."/>
            <person name="LaButti K."/>
            <person name="Lindquist E.A."/>
            <person name="Lipzen A."/>
            <person name="Lundell T."/>
            <person name="Morin E."/>
            <person name="Murat C."/>
            <person name="Sun H."/>
            <person name="Tunlid A."/>
            <person name="Henrissat B."/>
            <person name="Grigoriev I.V."/>
            <person name="Hibbett D.S."/>
            <person name="Martin F."/>
            <person name="Nordberg H.P."/>
            <person name="Cantor M.N."/>
            <person name="Hua S.X."/>
        </authorList>
    </citation>
    <scope>NUCLEOTIDE SEQUENCE [LARGE SCALE GENOMIC DNA]</scope>
    <source>
        <strain evidence="2 3">Foug A</strain>
    </source>
</reference>
<dbReference type="EMBL" id="KN822174">
    <property type="protein sequence ID" value="KIM53652.1"/>
    <property type="molecule type" value="Genomic_DNA"/>
</dbReference>
<evidence type="ECO:0000313" key="3">
    <source>
        <dbReference type="Proteomes" id="UP000053989"/>
    </source>
</evidence>
<dbReference type="AlphaFoldDB" id="A0A0C2ZM13"/>
<proteinExistence type="predicted"/>
<sequence length="270" mass="29437">MDVFSHFGRLDELIRMVYQGFDRFVVLSHVNESAWTIHLALKGPAGRWWRGSWSAQDVLHIVGKNASSQVLDSFAQKLSETFVKGELSIGNWSPEKGTNLNLTLGPTSKKPLHIPLVELSPTEAAAYATALLSEIALQAQPRNCRLNPPIFPSVTALNSPRANTCAYDHHQIKKISELSVATVHSSTKKDTKESSVANVPLLPAEAQQKIQALEAELAQTKAQKAKSKSPPSESGSKLPAASRTPKGNSLANPHKKARKYQALEFGSDDE</sequence>
<dbReference type="InParanoid" id="A0A0C2ZM13"/>
<feature type="compositionally biased region" description="Low complexity" evidence="1">
    <location>
        <begin position="228"/>
        <end position="237"/>
    </location>
</feature>
<name>A0A0C2ZM13_9AGAM</name>
<gene>
    <name evidence="2" type="ORF">SCLCIDRAFT_31710</name>
</gene>
<dbReference type="Proteomes" id="UP000053989">
    <property type="component" value="Unassembled WGS sequence"/>
</dbReference>
<keyword evidence="3" id="KW-1185">Reference proteome</keyword>
<reference evidence="3" key="2">
    <citation type="submission" date="2015-01" db="EMBL/GenBank/DDBJ databases">
        <title>Evolutionary Origins and Diversification of the Mycorrhizal Mutualists.</title>
        <authorList>
            <consortium name="DOE Joint Genome Institute"/>
            <consortium name="Mycorrhizal Genomics Consortium"/>
            <person name="Kohler A."/>
            <person name="Kuo A."/>
            <person name="Nagy L.G."/>
            <person name="Floudas D."/>
            <person name="Copeland A."/>
            <person name="Barry K.W."/>
            <person name="Cichocki N."/>
            <person name="Veneault-Fourrey C."/>
            <person name="LaButti K."/>
            <person name="Lindquist E.A."/>
            <person name="Lipzen A."/>
            <person name="Lundell T."/>
            <person name="Morin E."/>
            <person name="Murat C."/>
            <person name="Riley R."/>
            <person name="Ohm R."/>
            <person name="Sun H."/>
            <person name="Tunlid A."/>
            <person name="Henrissat B."/>
            <person name="Grigoriev I.V."/>
            <person name="Hibbett D.S."/>
            <person name="Martin F."/>
        </authorList>
    </citation>
    <scope>NUCLEOTIDE SEQUENCE [LARGE SCALE GENOMIC DNA]</scope>
    <source>
        <strain evidence="3">Foug A</strain>
    </source>
</reference>
<feature type="region of interest" description="Disordered" evidence="1">
    <location>
        <begin position="217"/>
        <end position="270"/>
    </location>
</feature>
<accession>A0A0C2ZM13</accession>
<evidence type="ECO:0000256" key="1">
    <source>
        <dbReference type="SAM" id="MobiDB-lite"/>
    </source>
</evidence>
<dbReference type="HOGENOM" id="CLU_070857_0_0_1"/>
<protein>
    <submittedName>
        <fullName evidence="2">Uncharacterized protein</fullName>
    </submittedName>
</protein>
<evidence type="ECO:0000313" key="2">
    <source>
        <dbReference type="EMBL" id="KIM53652.1"/>
    </source>
</evidence>
<organism evidence="2 3">
    <name type="scientific">Scleroderma citrinum Foug A</name>
    <dbReference type="NCBI Taxonomy" id="1036808"/>
    <lineage>
        <taxon>Eukaryota</taxon>
        <taxon>Fungi</taxon>
        <taxon>Dikarya</taxon>
        <taxon>Basidiomycota</taxon>
        <taxon>Agaricomycotina</taxon>
        <taxon>Agaricomycetes</taxon>
        <taxon>Agaricomycetidae</taxon>
        <taxon>Boletales</taxon>
        <taxon>Sclerodermatineae</taxon>
        <taxon>Sclerodermataceae</taxon>
        <taxon>Scleroderma</taxon>
    </lineage>
</organism>